<accession>Q0FMX3</accession>
<dbReference type="SUPFAM" id="SSF53474">
    <property type="entry name" value="alpha/beta-Hydrolases"/>
    <property type="match status" value="1"/>
</dbReference>
<evidence type="ECO:0000259" key="1">
    <source>
        <dbReference type="Pfam" id="PF12146"/>
    </source>
</evidence>
<keyword evidence="3" id="KW-1185">Reference proteome</keyword>
<evidence type="ECO:0000313" key="2">
    <source>
        <dbReference type="EMBL" id="EAU45529.1"/>
    </source>
</evidence>
<dbReference type="STRING" id="314265.R2601_18043"/>
<comment type="caution">
    <text evidence="2">The sequence shown here is derived from an EMBL/GenBank/DDBJ whole genome shotgun (WGS) entry which is preliminary data.</text>
</comment>
<protein>
    <recommendedName>
        <fullName evidence="1">Serine aminopeptidase S33 domain-containing protein</fullName>
    </recommendedName>
</protein>
<gene>
    <name evidence="2" type="ORF">R2601_18043</name>
</gene>
<dbReference type="HOGENOM" id="CLU_046683_0_0_5"/>
<proteinExistence type="predicted"/>
<dbReference type="InterPro" id="IPR053145">
    <property type="entry name" value="AB_hydrolase_Est10"/>
</dbReference>
<dbReference type="Proteomes" id="UP000006230">
    <property type="component" value="Unassembled WGS sequence"/>
</dbReference>
<sequence>MREPFDVTVSGIKISGTIWLPDEAVIAAVAMVHGDGAQDRTMAGGYAPMINTLLDHGIAVASWDKPGVGLSEGNWLRQTMMDRAVEARRVLQLLDERFVDKEIGVLGFSQAGWVLPSLTRADADFLILIGAAVSWQDQGDYFTRVRLRRAGLDAQEIETALAEQASDDDRVFGKDATVADAPPGMSPDRWRFIRQNRGADARQALSVLDLPVLALWGSEDLNVDPQRNAAAFQDMLGSRDAPTRIRIVPDATHGLLKARAYNWQLSEDWSPYAIGRFLVEGRHAFAPGALDQISDWIGERAGMQ</sequence>
<dbReference type="AlphaFoldDB" id="Q0FMX3"/>
<organism evidence="2 3">
    <name type="scientific">Salipiger bermudensis (strain DSM 26914 / JCM 13377 / KCTC 12554 / HTCC2601)</name>
    <name type="common">Pelagibaca bermudensis</name>
    <dbReference type="NCBI Taxonomy" id="314265"/>
    <lineage>
        <taxon>Bacteria</taxon>
        <taxon>Pseudomonadati</taxon>
        <taxon>Pseudomonadota</taxon>
        <taxon>Alphaproteobacteria</taxon>
        <taxon>Rhodobacterales</taxon>
        <taxon>Roseobacteraceae</taxon>
        <taxon>Salipiger</taxon>
    </lineage>
</organism>
<dbReference type="GO" id="GO:0052689">
    <property type="term" value="F:carboxylic ester hydrolase activity"/>
    <property type="evidence" value="ECO:0007669"/>
    <property type="project" value="TreeGrafter"/>
</dbReference>
<evidence type="ECO:0000313" key="3">
    <source>
        <dbReference type="Proteomes" id="UP000006230"/>
    </source>
</evidence>
<name>Q0FMX3_SALBH</name>
<dbReference type="PANTHER" id="PTHR43265:SF1">
    <property type="entry name" value="ESTERASE ESTD"/>
    <property type="match status" value="1"/>
</dbReference>
<dbReference type="eggNOG" id="COG1073">
    <property type="taxonomic scope" value="Bacteria"/>
</dbReference>
<feature type="domain" description="Serine aminopeptidase S33" evidence="1">
    <location>
        <begin position="27"/>
        <end position="256"/>
    </location>
</feature>
<reference evidence="2 3" key="1">
    <citation type="journal article" date="2010" name="J. Bacteriol.">
        <title>Genome sequences of Pelagibaca bermudensis HTCC2601T and Maritimibacter alkaliphilus HTCC2654T, the type strains of two marine Roseobacter genera.</title>
        <authorList>
            <person name="Thrash J.C."/>
            <person name="Cho J.C."/>
            <person name="Ferriera S."/>
            <person name="Johnson J."/>
            <person name="Vergin K.L."/>
            <person name="Giovannoni S.J."/>
        </authorList>
    </citation>
    <scope>NUCLEOTIDE SEQUENCE [LARGE SCALE GENOMIC DNA]</scope>
    <source>
        <strain evidence="3">DSM 26914 / JCM 13377 / KCTC 12554 / HTCC2601</strain>
    </source>
</reference>
<dbReference type="Pfam" id="PF12146">
    <property type="entry name" value="Hydrolase_4"/>
    <property type="match status" value="1"/>
</dbReference>
<dbReference type="InterPro" id="IPR022742">
    <property type="entry name" value="Hydrolase_4"/>
</dbReference>
<dbReference type="InterPro" id="IPR029058">
    <property type="entry name" value="AB_hydrolase_fold"/>
</dbReference>
<dbReference type="EMBL" id="AATQ01000025">
    <property type="protein sequence ID" value="EAU45529.1"/>
    <property type="molecule type" value="Genomic_DNA"/>
</dbReference>
<dbReference type="Gene3D" id="3.40.50.1820">
    <property type="entry name" value="alpha/beta hydrolase"/>
    <property type="match status" value="1"/>
</dbReference>
<dbReference type="PANTHER" id="PTHR43265">
    <property type="entry name" value="ESTERASE ESTD"/>
    <property type="match status" value="1"/>
</dbReference>